<organism evidence="1">
    <name type="scientific">Anguilla anguilla</name>
    <name type="common">European freshwater eel</name>
    <name type="synonym">Muraena anguilla</name>
    <dbReference type="NCBI Taxonomy" id="7936"/>
    <lineage>
        <taxon>Eukaryota</taxon>
        <taxon>Metazoa</taxon>
        <taxon>Chordata</taxon>
        <taxon>Craniata</taxon>
        <taxon>Vertebrata</taxon>
        <taxon>Euteleostomi</taxon>
        <taxon>Actinopterygii</taxon>
        <taxon>Neopterygii</taxon>
        <taxon>Teleostei</taxon>
        <taxon>Anguilliformes</taxon>
        <taxon>Anguillidae</taxon>
        <taxon>Anguilla</taxon>
    </lineage>
</organism>
<protein>
    <submittedName>
        <fullName evidence="1">Uncharacterized protein</fullName>
    </submittedName>
</protein>
<proteinExistence type="predicted"/>
<sequence length="12" mass="1291">MICTSCGNFPAF</sequence>
<reference evidence="1" key="2">
    <citation type="journal article" date="2015" name="Fish Shellfish Immunol.">
        <title>Early steps in the European eel (Anguilla anguilla)-Vibrio vulnificus interaction in the gills: Role of the RtxA13 toxin.</title>
        <authorList>
            <person name="Callol A."/>
            <person name="Pajuelo D."/>
            <person name="Ebbesson L."/>
            <person name="Teles M."/>
            <person name="MacKenzie S."/>
            <person name="Amaro C."/>
        </authorList>
    </citation>
    <scope>NUCLEOTIDE SEQUENCE</scope>
</reference>
<name>A0A0E9V8D9_ANGAN</name>
<accession>A0A0E9V8D9</accession>
<dbReference type="EMBL" id="GBXM01034203">
    <property type="protein sequence ID" value="JAH74374.1"/>
    <property type="molecule type" value="Transcribed_RNA"/>
</dbReference>
<reference evidence="1" key="1">
    <citation type="submission" date="2014-11" db="EMBL/GenBank/DDBJ databases">
        <authorList>
            <person name="Amaro Gonzalez C."/>
        </authorList>
    </citation>
    <scope>NUCLEOTIDE SEQUENCE</scope>
</reference>
<evidence type="ECO:0000313" key="1">
    <source>
        <dbReference type="EMBL" id="JAH74374.1"/>
    </source>
</evidence>